<dbReference type="PROSITE" id="PS51375">
    <property type="entry name" value="PPR"/>
    <property type="match status" value="3"/>
</dbReference>
<dbReference type="Proteomes" id="UP000015105">
    <property type="component" value="Chromosome 6D"/>
</dbReference>
<reference evidence="14" key="2">
    <citation type="journal article" date="2017" name="Nat. Plants">
        <title>The Aegilops tauschii genome reveals multiple impacts of transposons.</title>
        <authorList>
            <person name="Zhao G."/>
            <person name="Zou C."/>
            <person name="Li K."/>
            <person name="Wang K."/>
            <person name="Li T."/>
            <person name="Gao L."/>
            <person name="Zhang X."/>
            <person name="Wang H."/>
            <person name="Yang Z."/>
            <person name="Liu X."/>
            <person name="Jiang W."/>
            <person name="Mao L."/>
            <person name="Kong X."/>
            <person name="Jiao Y."/>
            <person name="Jia J."/>
        </authorList>
    </citation>
    <scope>NUCLEOTIDE SEQUENCE [LARGE SCALE GENOMIC DNA]</scope>
    <source>
        <strain evidence="14">cv. AL8/78</strain>
    </source>
</reference>
<organism evidence="13 14">
    <name type="scientific">Aegilops tauschii subsp. strangulata</name>
    <name type="common">Goatgrass</name>
    <dbReference type="NCBI Taxonomy" id="200361"/>
    <lineage>
        <taxon>Eukaryota</taxon>
        <taxon>Viridiplantae</taxon>
        <taxon>Streptophyta</taxon>
        <taxon>Embryophyta</taxon>
        <taxon>Tracheophyta</taxon>
        <taxon>Spermatophyta</taxon>
        <taxon>Magnoliopsida</taxon>
        <taxon>Liliopsida</taxon>
        <taxon>Poales</taxon>
        <taxon>Poaceae</taxon>
        <taxon>BOP clade</taxon>
        <taxon>Pooideae</taxon>
        <taxon>Triticodae</taxon>
        <taxon>Triticeae</taxon>
        <taxon>Triticinae</taxon>
        <taxon>Aegilops</taxon>
    </lineage>
</organism>
<dbReference type="InterPro" id="IPR004860">
    <property type="entry name" value="LAGLIDADG_dom"/>
</dbReference>
<dbReference type="SUPFAM" id="SSF81901">
    <property type="entry name" value="HCP-like"/>
    <property type="match status" value="1"/>
</dbReference>
<evidence type="ECO:0000256" key="9">
    <source>
        <dbReference type="ARBA" id="ARBA00077892"/>
    </source>
</evidence>
<dbReference type="InterPro" id="IPR011990">
    <property type="entry name" value="TPR-like_helical_dom_sf"/>
</dbReference>
<keyword evidence="3" id="KW-0150">Chloroplast</keyword>
<name>A0A453PC79_AEGTS</name>
<evidence type="ECO:0000313" key="14">
    <source>
        <dbReference type="Proteomes" id="UP000015105"/>
    </source>
</evidence>
<keyword evidence="14" id="KW-1185">Reference proteome</keyword>
<dbReference type="STRING" id="200361.A0A453PC79"/>
<comment type="subcellular location">
    <subcellularLocation>
        <location evidence="1">Plastid</location>
        <location evidence="1">Chloroplast</location>
    </subcellularLocation>
</comment>
<dbReference type="InterPro" id="IPR002885">
    <property type="entry name" value="PPR_rpt"/>
</dbReference>
<evidence type="ECO:0000256" key="4">
    <source>
        <dbReference type="ARBA" id="ARBA00022640"/>
    </source>
</evidence>
<dbReference type="Pfam" id="PF13812">
    <property type="entry name" value="PPR_3"/>
    <property type="match status" value="1"/>
</dbReference>
<feature type="compositionally biased region" description="Acidic residues" evidence="11">
    <location>
        <begin position="780"/>
        <end position="790"/>
    </location>
</feature>
<dbReference type="GO" id="GO:0045292">
    <property type="term" value="P:mRNA cis splicing, via spliceosome"/>
    <property type="evidence" value="ECO:0007669"/>
    <property type="project" value="EnsemblPlants"/>
</dbReference>
<evidence type="ECO:0000256" key="8">
    <source>
        <dbReference type="ARBA" id="ARBA00023187"/>
    </source>
</evidence>
<dbReference type="Pfam" id="PF01535">
    <property type="entry name" value="PPR"/>
    <property type="match status" value="3"/>
</dbReference>
<protein>
    <recommendedName>
        <fullName evidence="9">Protein ORGANELLE TRANSCRIPT PROCESSING 51</fullName>
    </recommendedName>
</protein>
<dbReference type="Gramene" id="AET6Gv20686700.3">
    <property type="protein sequence ID" value="AET6Gv20686700.3"/>
    <property type="gene ID" value="AET6Gv20686700"/>
</dbReference>
<evidence type="ECO:0000313" key="13">
    <source>
        <dbReference type="EnsemblPlants" id="AET6Gv20686700.3"/>
    </source>
</evidence>
<keyword evidence="5" id="KW-0507">mRNA processing</keyword>
<accession>A0A453PC79</accession>
<dbReference type="GO" id="GO:0048564">
    <property type="term" value="P:photosystem I assembly"/>
    <property type="evidence" value="ECO:0007669"/>
    <property type="project" value="EnsemblPlants"/>
</dbReference>
<dbReference type="GO" id="GO:0000373">
    <property type="term" value="P:Group II intron splicing"/>
    <property type="evidence" value="ECO:0007669"/>
    <property type="project" value="EnsemblPlants"/>
</dbReference>
<dbReference type="EnsemblPlants" id="AET6Gv20686700.3">
    <property type="protein sequence ID" value="AET6Gv20686700.3"/>
    <property type="gene ID" value="AET6Gv20686700"/>
</dbReference>
<keyword evidence="7" id="KW-0809">Transit peptide</keyword>
<evidence type="ECO:0000256" key="11">
    <source>
        <dbReference type="SAM" id="MobiDB-lite"/>
    </source>
</evidence>
<dbReference type="InterPro" id="IPR052500">
    <property type="entry name" value="Chloro/Mito_RNA_Process"/>
</dbReference>
<proteinExistence type="inferred from homology"/>
<dbReference type="FunFam" id="3.10.28.10:FF:000003">
    <property type="entry name" value="Pentatricopeptide repeat-containing protein, chloroplastic"/>
    <property type="match status" value="1"/>
</dbReference>
<feature type="repeat" description="PPR" evidence="10">
    <location>
        <begin position="483"/>
        <end position="517"/>
    </location>
</feature>
<dbReference type="PANTHER" id="PTHR47539:SF1">
    <property type="entry name" value="PENTATRICOPEPTIDE REPEAT-CONTAINING PROTEIN OTP51, CHLOROPLASTIC"/>
    <property type="match status" value="1"/>
</dbReference>
<keyword evidence="8" id="KW-0508">mRNA splicing</keyword>
<comment type="similarity">
    <text evidence="2">Belongs to the PPR family. P subfamily.</text>
</comment>
<dbReference type="Gene3D" id="3.10.28.10">
    <property type="entry name" value="Homing endonucleases"/>
    <property type="match status" value="2"/>
</dbReference>
<reference evidence="13" key="3">
    <citation type="journal article" date="2017" name="Nature">
        <title>Genome sequence of the progenitor of the wheat D genome Aegilops tauschii.</title>
        <authorList>
            <person name="Luo M.C."/>
            <person name="Gu Y.Q."/>
            <person name="Puiu D."/>
            <person name="Wang H."/>
            <person name="Twardziok S.O."/>
            <person name="Deal K.R."/>
            <person name="Huo N."/>
            <person name="Zhu T."/>
            <person name="Wang L."/>
            <person name="Wang Y."/>
            <person name="McGuire P.E."/>
            <person name="Liu S."/>
            <person name="Long H."/>
            <person name="Ramasamy R.K."/>
            <person name="Rodriguez J.C."/>
            <person name="Van S.L."/>
            <person name="Yuan L."/>
            <person name="Wang Z."/>
            <person name="Xia Z."/>
            <person name="Xiao L."/>
            <person name="Anderson O.D."/>
            <person name="Ouyang S."/>
            <person name="Liang Y."/>
            <person name="Zimin A.V."/>
            <person name="Pertea G."/>
            <person name="Qi P."/>
            <person name="Bennetzen J.L."/>
            <person name="Dai X."/>
            <person name="Dawson M.W."/>
            <person name="Muller H.G."/>
            <person name="Kugler K."/>
            <person name="Rivarola-Duarte L."/>
            <person name="Spannagl M."/>
            <person name="Mayer K.F.X."/>
            <person name="Lu F.H."/>
            <person name="Bevan M.W."/>
            <person name="Leroy P."/>
            <person name="Li P."/>
            <person name="You F.M."/>
            <person name="Sun Q."/>
            <person name="Liu Z."/>
            <person name="Lyons E."/>
            <person name="Wicker T."/>
            <person name="Salzberg S.L."/>
            <person name="Devos K.M."/>
            <person name="Dvorak J."/>
        </authorList>
    </citation>
    <scope>NUCLEOTIDE SEQUENCE [LARGE SCALE GENOMIC DNA]</scope>
    <source>
        <strain evidence="13">cv. AL8/78</strain>
    </source>
</reference>
<evidence type="ECO:0000256" key="10">
    <source>
        <dbReference type="PROSITE-ProRule" id="PRU00708"/>
    </source>
</evidence>
<dbReference type="AlphaFoldDB" id="A0A453PC79"/>
<dbReference type="FunFam" id="1.25.40.10:FF:000296">
    <property type="entry name" value="Pentatricopeptide repeat-containing protein, chloroplastic"/>
    <property type="match status" value="1"/>
</dbReference>
<evidence type="ECO:0000256" key="1">
    <source>
        <dbReference type="ARBA" id="ARBA00004229"/>
    </source>
</evidence>
<dbReference type="FunFam" id="3.10.28.10:FF:000005">
    <property type="entry name" value="Pentatricopeptide repeat-containing protein At2g15820, chloroplastic"/>
    <property type="match status" value="1"/>
</dbReference>
<dbReference type="InterPro" id="IPR027434">
    <property type="entry name" value="Homing_endonucl"/>
</dbReference>
<evidence type="ECO:0000256" key="3">
    <source>
        <dbReference type="ARBA" id="ARBA00022528"/>
    </source>
</evidence>
<dbReference type="GO" id="GO:0010239">
    <property type="term" value="P:chloroplast mRNA processing"/>
    <property type="evidence" value="ECO:0007669"/>
    <property type="project" value="EnsemblPlants"/>
</dbReference>
<dbReference type="Pfam" id="PF03161">
    <property type="entry name" value="LAGLIDADG_2"/>
    <property type="match status" value="1"/>
</dbReference>
<evidence type="ECO:0000259" key="12">
    <source>
        <dbReference type="Pfam" id="PF03161"/>
    </source>
</evidence>
<dbReference type="GO" id="GO:0009507">
    <property type="term" value="C:chloroplast"/>
    <property type="evidence" value="ECO:0007669"/>
    <property type="project" value="UniProtKB-SubCell"/>
</dbReference>
<dbReference type="NCBIfam" id="TIGR00756">
    <property type="entry name" value="PPR"/>
    <property type="match status" value="3"/>
</dbReference>
<dbReference type="GO" id="GO:0004519">
    <property type="term" value="F:endonuclease activity"/>
    <property type="evidence" value="ECO:0007669"/>
    <property type="project" value="InterPro"/>
</dbReference>
<reference evidence="13" key="5">
    <citation type="journal article" date="2021" name="G3 (Bethesda)">
        <title>Aegilops tauschii genome assembly Aet v5.0 features greater sequence contiguity and improved annotation.</title>
        <authorList>
            <person name="Wang L."/>
            <person name="Zhu T."/>
            <person name="Rodriguez J.C."/>
            <person name="Deal K.R."/>
            <person name="Dubcovsky J."/>
            <person name="McGuire P.E."/>
            <person name="Lux T."/>
            <person name="Spannagl M."/>
            <person name="Mayer K.F.X."/>
            <person name="Baldrich P."/>
            <person name="Meyers B.C."/>
            <person name="Huo N."/>
            <person name="Gu Y.Q."/>
            <person name="Zhou H."/>
            <person name="Devos K.M."/>
            <person name="Bennetzen J.L."/>
            <person name="Unver T."/>
            <person name="Budak H."/>
            <person name="Gulick P.J."/>
            <person name="Galiba G."/>
            <person name="Kalapos B."/>
            <person name="Nelson D.R."/>
            <person name="Li P."/>
            <person name="You F.M."/>
            <person name="Luo M.C."/>
            <person name="Dvorak J."/>
        </authorList>
    </citation>
    <scope>NUCLEOTIDE SEQUENCE [LARGE SCALE GENOMIC DNA]</scope>
    <source>
        <strain evidence="13">cv. AL8/78</strain>
    </source>
</reference>
<evidence type="ECO:0000256" key="5">
    <source>
        <dbReference type="ARBA" id="ARBA00022664"/>
    </source>
</evidence>
<keyword evidence="6" id="KW-0677">Repeat</keyword>
<keyword evidence="4" id="KW-0934">Plastid</keyword>
<dbReference type="SUPFAM" id="SSF55608">
    <property type="entry name" value="Homing endonucleases"/>
    <property type="match status" value="1"/>
</dbReference>
<evidence type="ECO:0000256" key="2">
    <source>
        <dbReference type="ARBA" id="ARBA00007626"/>
    </source>
</evidence>
<feature type="repeat" description="PPR" evidence="10">
    <location>
        <begin position="519"/>
        <end position="553"/>
    </location>
</feature>
<feature type="repeat" description="PPR" evidence="10">
    <location>
        <begin position="379"/>
        <end position="413"/>
    </location>
</feature>
<evidence type="ECO:0000256" key="6">
    <source>
        <dbReference type="ARBA" id="ARBA00022737"/>
    </source>
</evidence>
<feature type="region of interest" description="Disordered" evidence="11">
    <location>
        <begin position="772"/>
        <end position="799"/>
    </location>
</feature>
<evidence type="ECO:0000256" key="7">
    <source>
        <dbReference type="ARBA" id="ARBA00022946"/>
    </source>
</evidence>
<dbReference type="GO" id="GO:0006388">
    <property type="term" value="P:tRNA splicing, via endonucleolytic cleavage and ligation"/>
    <property type="evidence" value="ECO:0007669"/>
    <property type="project" value="EnsemblPlants"/>
</dbReference>
<feature type="domain" description="Homing endonuclease LAGLIDADG" evidence="12">
    <location>
        <begin position="587"/>
        <end position="753"/>
    </location>
</feature>
<dbReference type="Gene3D" id="1.25.40.10">
    <property type="entry name" value="Tetratricopeptide repeat domain"/>
    <property type="match status" value="3"/>
</dbReference>
<reference evidence="13" key="4">
    <citation type="submission" date="2019-03" db="UniProtKB">
        <authorList>
            <consortium name="EnsemblPlants"/>
        </authorList>
    </citation>
    <scope>IDENTIFICATION</scope>
</reference>
<dbReference type="PANTHER" id="PTHR47539">
    <property type="entry name" value="PENTATRICOPEPTIDE REPEAT-CONTAINING PROTEIN OTP51, CHLOROPLASTIC"/>
    <property type="match status" value="1"/>
</dbReference>
<sequence length="799" mass="91279">IEAAQLPVLAIDSLMASTSYCATPSPSLRCSAAFFPSFASPPPVLRFAVPPLPPRRLAISPPRVPIPAVASALESLVQESDDEDDEDDESGLFKDEAWASADERDAVRSPELVVPELEELPEQWRRSRIAWLCKELPAYKHSTFTRILNAQRKWLTQEDATYVAVHCLRIRDNDAAFRVFSWMERQHWYRFNFALATRVADFLGREGKVEKCREMFEAMVKQGRVPAESTFHILTVAYLSTPRGRCLEHACTIYNQMIQMGGYKPRLSLHNSLFRALVSKTGGTAKHNLRQAEFIYHNLVTTNLEVHKEVYAGLIWLHSYQDVIDRDRIIALRKEMKQAGFDESIDVLVSVMRAFSKEGRVQETEATWHEILQRGSELPAQAYVCRMEVYARTGESMKSLDIFREMKRQSIPPNVATYHKIIEIIANAEEIDVAEQLMDEFSESHMKHLMPAFLALMYMYLDLDMHEKLELTFSKCLARCRPNRILYTIYLESLIRAGNVEKAEEVFDEMHKKGTIGTNAKSCNIMLRGYISAEDYQKAEKVYDMMCKKKYDVQEDLLEELQTGLRLGKKVAVKPKPVSMKLDQEQREILIGLLLGGTQIESHAQRGVHIVHFKFQEDSDTHSVLRVHIHERFFEWLTSASRSFEDESKIPYEFSTIPHLHFGFFADQFFLKGQPVLPKLIHRWLSPRVLAYWFMFGGFKLSSGDIVLKVSGGNSEGVERIVNSLHAQSLPSKVKRKGQFFWIGFQGSNADSFWKVIEPYVLDGFLGLTTQESGTAGSGDDQETDTDSDDDAHKDGSEE</sequence>
<reference evidence="14" key="1">
    <citation type="journal article" date="2014" name="Science">
        <title>Ancient hybridizations among the ancestral genomes of bread wheat.</title>
        <authorList>
            <consortium name="International Wheat Genome Sequencing Consortium,"/>
            <person name="Marcussen T."/>
            <person name="Sandve S.R."/>
            <person name="Heier L."/>
            <person name="Spannagl M."/>
            <person name="Pfeifer M."/>
            <person name="Jakobsen K.S."/>
            <person name="Wulff B.B."/>
            <person name="Steuernagel B."/>
            <person name="Mayer K.F."/>
            <person name="Olsen O.A."/>
        </authorList>
    </citation>
    <scope>NUCLEOTIDE SEQUENCE [LARGE SCALE GENOMIC DNA]</scope>
    <source>
        <strain evidence="14">cv. AL8/78</strain>
    </source>
</reference>